<keyword evidence="8 15" id="KW-0378">Hydrolase</keyword>
<feature type="binding site" evidence="15">
    <location>
        <position position="107"/>
    </location>
    <ligand>
        <name>Zn(2+)</name>
        <dbReference type="ChEBI" id="CHEBI:29105"/>
        <label>1</label>
    </ligand>
</feature>
<evidence type="ECO:0000256" key="8">
    <source>
        <dbReference type="ARBA" id="ARBA00022801"/>
    </source>
</evidence>
<feature type="binding site" evidence="15">
    <location>
        <position position="107"/>
    </location>
    <ligand>
        <name>Zn(2+)</name>
        <dbReference type="ChEBI" id="CHEBI:29105"/>
        <label>2</label>
    </ligand>
</feature>
<comment type="pathway">
    <text evidence="1 15">Amino-acid biosynthesis; L-lysine biosynthesis via DAP pathway; LL-2,6-diaminopimelate from (S)-tetrahydrodipicolinate (succinylase route): step 3/3.</text>
</comment>
<evidence type="ECO:0000256" key="3">
    <source>
        <dbReference type="ARBA" id="ARBA00011738"/>
    </source>
</evidence>
<evidence type="ECO:0000256" key="1">
    <source>
        <dbReference type="ARBA" id="ARBA00005130"/>
    </source>
</evidence>
<evidence type="ECO:0000259" key="16">
    <source>
        <dbReference type="Pfam" id="PF07687"/>
    </source>
</evidence>
<evidence type="ECO:0000256" key="10">
    <source>
        <dbReference type="ARBA" id="ARBA00022915"/>
    </source>
</evidence>
<keyword evidence="7 15" id="KW-0479">Metal-binding</keyword>
<dbReference type="CDD" id="cd03891">
    <property type="entry name" value="M20_DapE_proteobac"/>
    <property type="match status" value="1"/>
</dbReference>
<comment type="similarity">
    <text evidence="2 15">Belongs to the peptidase M20A family. DapE subfamily.</text>
</comment>
<feature type="binding site" evidence="15">
    <location>
        <position position="166"/>
    </location>
    <ligand>
        <name>Zn(2+)</name>
        <dbReference type="ChEBI" id="CHEBI:29105"/>
        <label>1</label>
    </ligand>
</feature>
<sequence length="378" mass="40446">MSAVIDPLALARALIHCPSITPRDEGAQAVLAEALEAIGFRVWRHMWGEAPDGPVHNLFARIGTEGPHFAFAGHTDVVPVGSREGWSVEPFAAEVRNGQLVGRGAADMKGAIAAFVAAAAENLPARGSLSVVITGDEEGPATFGTKPLLDWMEATGNVPDHCLVGEPTSRQRLGDMVKIGRRGSVNVWIRVQGAQGHVAYPHMADNPVRHLVNILHALQARELDTGNAWFDPSNLEITDMTVGNPATNVIPATAEARINIRFNDEHTGAGLVQWIEAVAARETAGANVEAKISGEAFLTAPGDFSALLANAIRTETGIETEFSTSGGTSDARFIRRLCPVVEFGLPGLSMHKVDEHIAVDDLHALTRIYGRILRDYFA</sequence>
<dbReference type="GO" id="GO:0050897">
    <property type="term" value="F:cobalt ion binding"/>
    <property type="evidence" value="ECO:0007669"/>
    <property type="project" value="UniProtKB-UniRule"/>
</dbReference>
<evidence type="ECO:0000256" key="6">
    <source>
        <dbReference type="ARBA" id="ARBA00022605"/>
    </source>
</evidence>
<comment type="function">
    <text evidence="15">Catalyzes the hydrolysis of N-succinyl-L,L-diaminopimelic acid (SDAP), forming succinate and LL-2,6-diaminopimelate (DAP), an intermediate involved in the bacterial biosynthesis of lysine and meso-diaminopimelic acid, an essential component of bacterial cell walls.</text>
</comment>
<dbReference type="SUPFAM" id="SSF55031">
    <property type="entry name" value="Bacterial exopeptidase dimerisation domain"/>
    <property type="match status" value="1"/>
</dbReference>
<evidence type="ECO:0000256" key="2">
    <source>
        <dbReference type="ARBA" id="ARBA00006746"/>
    </source>
</evidence>
<dbReference type="Gene3D" id="3.40.630.10">
    <property type="entry name" value="Zn peptidases"/>
    <property type="match status" value="2"/>
</dbReference>
<dbReference type="PANTHER" id="PTHR43808">
    <property type="entry name" value="ACETYLORNITHINE DEACETYLASE"/>
    <property type="match status" value="1"/>
</dbReference>
<dbReference type="InterPro" id="IPR011650">
    <property type="entry name" value="Peptidase_M20_dimer"/>
</dbReference>
<keyword evidence="11 15" id="KW-0457">Lysine biosynthesis</keyword>
<dbReference type="GO" id="GO:0019877">
    <property type="term" value="P:diaminopimelate biosynthetic process"/>
    <property type="evidence" value="ECO:0007669"/>
    <property type="project" value="UniProtKB-UniRule"/>
</dbReference>
<evidence type="ECO:0000256" key="14">
    <source>
        <dbReference type="ARBA" id="ARBA00051301"/>
    </source>
</evidence>
<dbReference type="InterPro" id="IPR001261">
    <property type="entry name" value="ArgE/DapE_CS"/>
</dbReference>
<keyword evidence="6 15" id="KW-0028">Amino-acid biosynthesis</keyword>
<feature type="active site" description="Proton acceptor" evidence="15">
    <location>
        <position position="137"/>
    </location>
</feature>
<dbReference type="InterPro" id="IPR036264">
    <property type="entry name" value="Bact_exopeptidase_dim_dom"/>
</dbReference>
<feature type="binding site" evidence="15">
    <location>
        <position position="351"/>
    </location>
    <ligand>
        <name>Zn(2+)</name>
        <dbReference type="ChEBI" id="CHEBI:29105"/>
        <label>2</label>
    </ligand>
</feature>
<protein>
    <recommendedName>
        <fullName evidence="5 15">Succinyl-diaminopimelate desuccinylase</fullName>
        <shortName evidence="15">SDAP desuccinylase</shortName>
        <ecNumber evidence="4 15">3.5.1.18</ecNumber>
    </recommendedName>
    <alternativeName>
        <fullName evidence="13 15">N-succinyl-LL-2,6-diaminoheptanedioate amidohydrolase</fullName>
    </alternativeName>
</protein>
<dbReference type="InterPro" id="IPR005941">
    <property type="entry name" value="DapE_proteobac"/>
</dbReference>
<dbReference type="GO" id="GO:0009089">
    <property type="term" value="P:lysine biosynthetic process via diaminopimelate"/>
    <property type="evidence" value="ECO:0007669"/>
    <property type="project" value="UniProtKB-UniRule"/>
</dbReference>
<dbReference type="AlphaFoldDB" id="A0A7W7F6H6"/>
<comment type="subunit">
    <text evidence="3 15">Homodimer.</text>
</comment>
<evidence type="ECO:0000313" key="18">
    <source>
        <dbReference type="Proteomes" id="UP000566324"/>
    </source>
</evidence>
<name>A0A7W7F6H6_9SPHN</name>
<evidence type="ECO:0000256" key="13">
    <source>
        <dbReference type="ARBA" id="ARBA00031891"/>
    </source>
</evidence>
<dbReference type="NCBIfam" id="TIGR01246">
    <property type="entry name" value="dapE_proteo"/>
    <property type="match status" value="1"/>
</dbReference>
<feature type="active site" evidence="15">
    <location>
        <position position="76"/>
    </location>
</feature>
<evidence type="ECO:0000256" key="12">
    <source>
        <dbReference type="ARBA" id="ARBA00023285"/>
    </source>
</evidence>
<dbReference type="GO" id="GO:0006526">
    <property type="term" value="P:L-arginine biosynthetic process"/>
    <property type="evidence" value="ECO:0007669"/>
    <property type="project" value="TreeGrafter"/>
</dbReference>
<dbReference type="UniPathway" id="UPA00034">
    <property type="reaction ID" value="UER00021"/>
</dbReference>
<dbReference type="PANTHER" id="PTHR43808:SF31">
    <property type="entry name" value="N-ACETYL-L-CITRULLINE DEACETYLASE"/>
    <property type="match status" value="1"/>
</dbReference>
<evidence type="ECO:0000256" key="4">
    <source>
        <dbReference type="ARBA" id="ARBA00011921"/>
    </source>
</evidence>
<dbReference type="HAMAP" id="MF_01690">
    <property type="entry name" value="DapE"/>
    <property type="match status" value="1"/>
</dbReference>
<evidence type="ECO:0000256" key="9">
    <source>
        <dbReference type="ARBA" id="ARBA00022833"/>
    </source>
</evidence>
<evidence type="ECO:0000256" key="7">
    <source>
        <dbReference type="ARBA" id="ARBA00022723"/>
    </source>
</evidence>
<keyword evidence="9 15" id="KW-0862">Zinc</keyword>
<evidence type="ECO:0000256" key="15">
    <source>
        <dbReference type="HAMAP-Rule" id="MF_01690"/>
    </source>
</evidence>
<accession>A0A7W7F6H6</accession>
<dbReference type="GO" id="GO:0008270">
    <property type="term" value="F:zinc ion binding"/>
    <property type="evidence" value="ECO:0007669"/>
    <property type="project" value="UniProtKB-UniRule"/>
</dbReference>
<feature type="domain" description="Peptidase M20 dimerisation" evidence="16">
    <location>
        <begin position="179"/>
        <end position="283"/>
    </location>
</feature>
<dbReference type="EMBL" id="JACHNZ010000020">
    <property type="protein sequence ID" value="MBB4632361.1"/>
    <property type="molecule type" value="Genomic_DNA"/>
</dbReference>
<dbReference type="InterPro" id="IPR050072">
    <property type="entry name" value="Peptidase_M20A"/>
</dbReference>
<gene>
    <name evidence="15" type="primary">dapE</name>
    <name evidence="17" type="ORF">GGQ98_001986</name>
</gene>
<evidence type="ECO:0000313" key="17">
    <source>
        <dbReference type="EMBL" id="MBB4632361.1"/>
    </source>
</evidence>
<reference evidence="17 18" key="1">
    <citation type="submission" date="2020-08" db="EMBL/GenBank/DDBJ databases">
        <title>Genomic Encyclopedia of Type Strains, Phase IV (KMG-IV): sequencing the most valuable type-strain genomes for metagenomic binning, comparative biology and taxonomic classification.</title>
        <authorList>
            <person name="Goeker M."/>
        </authorList>
    </citation>
    <scope>NUCLEOTIDE SEQUENCE [LARGE SCALE GENOMIC DNA]</scope>
    <source>
        <strain evidence="17 18">DSM 17328</strain>
    </source>
</reference>
<dbReference type="Pfam" id="PF01546">
    <property type="entry name" value="Peptidase_M20"/>
    <property type="match status" value="1"/>
</dbReference>
<evidence type="ECO:0000256" key="5">
    <source>
        <dbReference type="ARBA" id="ARBA00022391"/>
    </source>
</evidence>
<dbReference type="RefSeq" id="WP_184068753.1">
    <property type="nucleotide sequence ID" value="NZ_JACHNZ010000020.1"/>
</dbReference>
<dbReference type="EC" id="3.5.1.18" evidence="4 15"/>
<keyword evidence="10 15" id="KW-0220">Diaminopimelate biosynthesis</keyword>
<dbReference type="PROSITE" id="PS00759">
    <property type="entry name" value="ARGE_DAPE_CPG2_2"/>
    <property type="match status" value="1"/>
</dbReference>
<comment type="caution">
    <text evidence="17">The sequence shown here is derived from an EMBL/GenBank/DDBJ whole genome shotgun (WGS) entry which is preliminary data.</text>
</comment>
<keyword evidence="12 15" id="KW-0170">Cobalt</keyword>
<comment type="catalytic activity">
    <reaction evidence="14 15">
        <text>N-succinyl-(2S,6S)-2,6-diaminopimelate + H2O = (2S,6S)-2,6-diaminopimelate + succinate</text>
        <dbReference type="Rhea" id="RHEA:22608"/>
        <dbReference type="ChEBI" id="CHEBI:15377"/>
        <dbReference type="ChEBI" id="CHEBI:30031"/>
        <dbReference type="ChEBI" id="CHEBI:57609"/>
        <dbReference type="ChEBI" id="CHEBI:58087"/>
        <dbReference type="EC" id="3.5.1.18"/>
    </reaction>
</comment>
<dbReference type="SUPFAM" id="SSF53187">
    <property type="entry name" value="Zn-dependent exopeptidases"/>
    <property type="match status" value="1"/>
</dbReference>
<keyword evidence="18" id="KW-1185">Reference proteome</keyword>
<comment type="cofactor">
    <cofactor evidence="15">
        <name>Zn(2+)</name>
        <dbReference type="ChEBI" id="CHEBI:29105"/>
    </cofactor>
    <cofactor evidence="15">
        <name>Co(2+)</name>
        <dbReference type="ChEBI" id="CHEBI:48828"/>
    </cofactor>
    <text evidence="15">Binds 2 Zn(2+) or Co(2+) ions per subunit.</text>
</comment>
<evidence type="ECO:0000256" key="11">
    <source>
        <dbReference type="ARBA" id="ARBA00023154"/>
    </source>
</evidence>
<organism evidence="17 18">
    <name type="scientific">Sphingosinicella soli</name>
    <dbReference type="NCBI Taxonomy" id="333708"/>
    <lineage>
        <taxon>Bacteria</taxon>
        <taxon>Pseudomonadati</taxon>
        <taxon>Pseudomonadota</taxon>
        <taxon>Alphaproteobacteria</taxon>
        <taxon>Sphingomonadales</taxon>
        <taxon>Sphingosinicellaceae</taxon>
        <taxon>Sphingosinicella</taxon>
    </lineage>
</organism>
<proteinExistence type="inferred from homology"/>
<dbReference type="Proteomes" id="UP000566324">
    <property type="component" value="Unassembled WGS sequence"/>
</dbReference>
<dbReference type="GO" id="GO:0009014">
    <property type="term" value="F:succinyl-diaminopimelate desuccinylase activity"/>
    <property type="evidence" value="ECO:0007669"/>
    <property type="project" value="UniProtKB-UniRule"/>
</dbReference>
<feature type="binding site" evidence="15">
    <location>
        <position position="74"/>
    </location>
    <ligand>
        <name>Zn(2+)</name>
        <dbReference type="ChEBI" id="CHEBI:29105"/>
        <label>1</label>
    </ligand>
</feature>
<dbReference type="NCBIfam" id="NF009557">
    <property type="entry name" value="PRK13009.1"/>
    <property type="match status" value="1"/>
</dbReference>
<dbReference type="Pfam" id="PF07687">
    <property type="entry name" value="M20_dimer"/>
    <property type="match status" value="1"/>
</dbReference>
<dbReference type="GO" id="GO:0008777">
    <property type="term" value="F:acetylornithine deacetylase activity"/>
    <property type="evidence" value="ECO:0007669"/>
    <property type="project" value="TreeGrafter"/>
</dbReference>
<feature type="binding site" evidence="15">
    <location>
        <position position="138"/>
    </location>
    <ligand>
        <name>Zn(2+)</name>
        <dbReference type="ChEBI" id="CHEBI:29105"/>
        <label>2</label>
    </ligand>
</feature>
<dbReference type="InterPro" id="IPR002933">
    <property type="entry name" value="Peptidase_M20"/>
</dbReference>